<name>A0A7W6IJJ5_9HYPH</name>
<comment type="caution">
    <text evidence="2">The sequence shown here is derived from an EMBL/GenBank/DDBJ whole genome shotgun (WGS) entry which is preliminary data.</text>
</comment>
<evidence type="ECO:0000256" key="1">
    <source>
        <dbReference type="SAM" id="Phobius"/>
    </source>
</evidence>
<proteinExistence type="predicted"/>
<keyword evidence="1" id="KW-0812">Transmembrane</keyword>
<dbReference type="RefSeq" id="WP_183309244.1">
    <property type="nucleotide sequence ID" value="NZ_JACIEW010000001.1"/>
</dbReference>
<feature type="transmembrane region" description="Helical" evidence="1">
    <location>
        <begin position="151"/>
        <end position="168"/>
    </location>
</feature>
<keyword evidence="1" id="KW-1133">Transmembrane helix</keyword>
<feature type="transmembrane region" description="Helical" evidence="1">
    <location>
        <begin position="175"/>
        <end position="199"/>
    </location>
</feature>
<dbReference type="AlphaFoldDB" id="A0A7W6IJJ5"/>
<evidence type="ECO:0000313" key="3">
    <source>
        <dbReference type="Proteomes" id="UP000547011"/>
    </source>
</evidence>
<dbReference type="Pfam" id="PF06055">
    <property type="entry name" value="ExoD"/>
    <property type="match status" value="1"/>
</dbReference>
<keyword evidence="1" id="KW-0472">Membrane</keyword>
<dbReference type="EMBL" id="JACIEW010000001">
    <property type="protein sequence ID" value="MBB4050422.1"/>
    <property type="molecule type" value="Genomic_DNA"/>
</dbReference>
<gene>
    <name evidence="2" type="ORF">GGR20_000040</name>
</gene>
<dbReference type="InterPro" id="IPR010331">
    <property type="entry name" value="ExoD"/>
</dbReference>
<feature type="transmembrane region" description="Helical" evidence="1">
    <location>
        <begin position="66"/>
        <end position="84"/>
    </location>
</feature>
<evidence type="ECO:0008006" key="4">
    <source>
        <dbReference type="Google" id="ProtNLM"/>
    </source>
</evidence>
<dbReference type="Proteomes" id="UP000547011">
    <property type="component" value="Unassembled WGS sequence"/>
</dbReference>
<sequence>MSAREAPITRYTRRIAVSLRRAAEQDQSHLTLSRLVEILGPRAHRLLLLVVSLFNMIPGPPGYGGTIAWTTCAVAVGMLMRRPIRLPRIIGKRKLPLDLMVRASNQVVKVAGVLARFSKPRLRWLTGMGANTPYAILVICVSVVMALPVPFINAIPNVGLCIIAFSMLNRDGAGVIVGLVATAIGLAIAVAIFIGAFHLGMAAVNSMAA</sequence>
<dbReference type="PIRSF" id="PIRSF033239">
    <property type="entry name" value="ExoD"/>
    <property type="match status" value="1"/>
</dbReference>
<feature type="transmembrane region" description="Helical" evidence="1">
    <location>
        <begin position="124"/>
        <end position="145"/>
    </location>
</feature>
<accession>A0A7W6IJJ5</accession>
<dbReference type="PANTHER" id="PTHR41795">
    <property type="entry name" value="EXOPOLYSACCHARIDE SYNTHESIS PROTEIN"/>
    <property type="match status" value="1"/>
</dbReference>
<evidence type="ECO:0000313" key="2">
    <source>
        <dbReference type="EMBL" id="MBB4050422.1"/>
    </source>
</evidence>
<reference evidence="2 3" key="1">
    <citation type="submission" date="2020-08" db="EMBL/GenBank/DDBJ databases">
        <title>Genomic Encyclopedia of Type Strains, Phase IV (KMG-IV): sequencing the most valuable type-strain genomes for metagenomic binning, comparative biology and taxonomic classification.</title>
        <authorList>
            <person name="Goeker M."/>
        </authorList>
    </citation>
    <scope>NUCLEOTIDE SEQUENCE [LARGE SCALE GENOMIC DNA]</scope>
    <source>
        <strain evidence="2 3">DSM 23447</strain>
    </source>
</reference>
<dbReference type="PANTHER" id="PTHR41795:SF1">
    <property type="entry name" value="EXOPOLYSACCHARIDE SYNTHESIS PROTEIN"/>
    <property type="match status" value="1"/>
</dbReference>
<organism evidence="2 3">
    <name type="scientific">Devosia subaequoris</name>
    <dbReference type="NCBI Taxonomy" id="395930"/>
    <lineage>
        <taxon>Bacteria</taxon>
        <taxon>Pseudomonadati</taxon>
        <taxon>Pseudomonadota</taxon>
        <taxon>Alphaproteobacteria</taxon>
        <taxon>Hyphomicrobiales</taxon>
        <taxon>Devosiaceae</taxon>
        <taxon>Devosia</taxon>
    </lineage>
</organism>
<protein>
    <recommendedName>
        <fullName evidence="4">Exopolysaccharide biosynthesis protein</fullName>
    </recommendedName>
</protein>
<keyword evidence="3" id="KW-1185">Reference proteome</keyword>